<sequence length="114" mass="12554">MVNGLAAAGLLSREDRHWLDAANEQANTAYPDPSTIRPGCYDPVANPGARSWFKVEAAALLSMTGTYLSILDRYGVAWVELRTSHPGRIVYDDQVQVVAVPHAYPADWPFPISR</sequence>
<organism evidence="1 2">
    <name type="scientific">Leifsonia soli</name>
    <dbReference type="NCBI Taxonomy" id="582665"/>
    <lineage>
        <taxon>Bacteria</taxon>
        <taxon>Bacillati</taxon>
        <taxon>Actinomycetota</taxon>
        <taxon>Actinomycetes</taxon>
        <taxon>Micrococcales</taxon>
        <taxon>Microbacteriaceae</taxon>
        <taxon>Leifsonia</taxon>
    </lineage>
</organism>
<dbReference type="AlphaFoldDB" id="A0A852T3N3"/>
<comment type="caution">
    <text evidence="1">The sequence shown here is derived from an EMBL/GenBank/DDBJ whole genome shotgun (WGS) entry which is preliminary data.</text>
</comment>
<keyword evidence="2" id="KW-1185">Reference proteome</keyword>
<accession>A0A852T3N3</accession>
<dbReference type="Proteomes" id="UP000589620">
    <property type="component" value="Unassembled WGS sequence"/>
</dbReference>
<proteinExistence type="predicted"/>
<dbReference type="EMBL" id="JACCBJ010000001">
    <property type="protein sequence ID" value="NYD75787.1"/>
    <property type="molecule type" value="Genomic_DNA"/>
</dbReference>
<name>A0A852T3N3_9MICO</name>
<protein>
    <submittedName>
        <fullName evidence="1">Uncharacterized protein</fullName>
    </submittedName>
</protein>
<evidence type="ECO:0000313" key="1">
    <source>
        <dbReference type="EMBL" id="NYD75787.1"/>
    </source>
</evidence>
<evidence type="ECO:0000313" key="2">
    <source>
        <dbReference type="Proteomes" id="UP000589620"/>
    </source>
</evidence>
<gene>
    <name evidence="1" type="ORF">BJ963_003306</name>
</gene>
<reference evidence="1 2" key="1">
    <citation type="submission" date="2020-07" db="EMBL/GenBank/DDBJ databases">
        <title>Sequencing the genomes of 1000 actinobacteria strains.</title>
        <authorList>
            <person name="Klenk H.-P."/>
        </authorList>
    </citation>
    <scope>NUCLEOTIDE SEQUENCE [LARGE SCALE GENOMIC DNA]</scope>
    <source>
        <strain evidence="1 2">DSM 23871</strain>
    </source>
</reference>